<feature type="transmembrane region" description="Helical" evidence="1">
    <location>
        <begin position="12"/>
        <end position="31"/>
    </location>
</feature>
<feature type="transmembrane region" description="Helical" evidence="1">
    <location>
        <begin position="101"/>
        <end position="118"/>
    </location>
</feature>
<keyword evidence="1" id="KW-0472">Membrane</keyword>
<evidence type="ECO:0000313" key="3">
    <source>
        <dbReference type="Proteomes" id="UP000184040"/>
    </source>
</evidence>
<organism evidence="2 3">
    <name type="scientific">Palleronia salina</name>
    <dbReference type="NCBI Taxonomy" id="313368"/>
    <lineage>
        <taxon>Bacteria</taxon>
        <taxon>Pseudomonadati</taxon>
        <taxon>Pseudomonadota</taxon>
        <taxon>Alphaproteobacteria</taxon>
        <taxon>Rhodobacterales</taxon>
        <taxon>Roseobacteraceae</taxon>
        <taxon>Palleronia</taxon>
    </lineage>
</organism>
<dbReference type="RefSeq" id="WP_073126440.1">
    <property type="nucleotide sequence ID" value="NZ_FQZA01000001.1"/>
</dbReference>
<evidence type="ECO:0000256" key="1">
    <source>
        <dbReference type="SAM" id="Phobius"/>
    </source>
</evidence>
<accession>A0A1M6BR04</accession>
<keyword evidence="3" id="KW-1185">Reference proteome</keyword>
<dbReference type="STRING" id="313368.SAMN04488012_101582"/>
<dbReference type="AlphaFoldDB" id="A0A1M6BR04"/>
<protein>
    <submittedName>
        <fullName evidence="2">Solute:Na+ symporter, SSS family</fullName>
    </submittedName>
</protein>
<dbReference type="Proteomes" id="UP000184040">
    <property type="component" value="Unassembled WGS sequence"/>
</dbReference>
<feature type="transmembrane region" description="Helical" evidence="1">
    <location>
        <begin position="43"/>
        <end position="63"/>
    </location>
</feature>
<proteinExistence type="predicted"/>
<evidence type="ECO:0000313" key="2">
    <source>
        <dbReference type="EMBL" id="SHI51152.1"/>
    </source>
</evidence>
<keyword evidence="1" id="KW-0812">Transmembrane</keyword>
<sequence>MGGPLQRGHFTFWTILFGLVVGIPIFITKEVYNIWSNLGLPEIHYTVMSSIMMLIAIGLHLGISAATRQSPEENTTDLVWNSGEAREELFRLESPIYLDRTLLSVLLILCMGGMIWWFW</sequence>
<keyword evidence="1" id="KW-1133">Transmembrane helix</keyword>
<reference evidence="2 3" key="1">
    <citation type="submission" date="2016-11" db="EMBL/GenBank/DDBJ databases">
        <authorList>
            <person name="Jaros S."/>
            <person name="Januszkiewicz K."/>
            <person name="Wedrychowicz H."/>
        </authorList>
    </citation>
    <scope>NUCLEOTIDE SEQUENCE [LARGE SCALE GENOMIC DNA]</scope>
    <source>
        <strain evidence="2 3">DSM 26892</strain>
    </source>
</reference>
<dbReference type="EMBL" id="FQZA01000001">
    <property type="protein sequence ID" value="SHI51152.1"/>
    <property type="molecule type" value="Genomic_DNA"/>
</dbReference>
<gene>
    <name evidence="2" type="ORF">SAMN04488012_101582</name>
</gene>
<name>A0A1M6BR04_9RHOB</name>